<dbReference type="Proteomes" id="UP000601435">
    <property type="component" value="Unassembled WGS sequence"/>
</dbReference>
<protein>
    <recommendedName>
        <fullName evidence="3">CCHC-type domain-containing protein</fullName>
    </recommendedName>
</protein>
<feature type="domain" description="CCHC-type" evidence="3">
    <location>
        <begin position="58"/>
        <end position="74"/>
    </location>
</feature>
<gene>
    <name evidence="4" type="ORF">SNEC2469_LOCUS1072</name>
</gene>
<feature type="region of interest" description="Disordered" evidence="2">
    <location>
        <begin position="26"/>
        <end position="53"/>
    </location>
</feature>
<dbReference type="InterPro" id="IPR001878">
    <property type="entry name" value="Znf_CCHC"/>
</dbReference>
<dbReference type="PROSITE" id="PS50158">
    <property type="entry name" value="ZF_CCHC"/>
    <property type="match status" value="1"/>
</dbReference>
<keyword evidence="1" id="KW-0863">Zinc-finger</keyword>
<evidence type="ECO:0000256" key="1">
    <source>
        <dbReference type="PROSITE-ProRule" id="PRU00047"/>
    </source>
</evidence>
<comment type="caution">
    <text evidence="4">The sequence shown here is derived from an EMBL/GenBank/DDBJ whole genome shotgun (WGS) entry which is preliminary data.</text>
</comment>
<evidence type="ECO:0000256" key="2">
    <source>
        <dbReference type="SAM" id="MobiDB-lite"/>
    </source>
</evidence>
<organism evidence="4 5">
    <name type="scientific">Symbiodinium necroappetens</name>
    <dbReference type="NCBI Taxonomy" id="1628268"/>
    <lineage>
        <taxon>Eukaryota</taxon>
        <taxon>Sar</taxon>
        <taxon>Alveolata</taxon>
        <taxon>Dinophyceae</taxon>
        <taxon>Suessiales</taxon>
        <taxon>Symbiodiniaceae</taxon>
        <taxon>Symbiodinium</taxon>
    </lineage>
</organism>
<evidence type="ECO:0000313" key="5">
    <source>
        <dbReference type="Proteomes" id="UP000601435"/>
    </source>
</evidence>
<dbReference type="AlphaFoldDB" id="A0A812IX77"/>
<feature type="non-terminal residue" evidence="4">
    <location>
        <position position="567"/>
    </location>
</feature>
<evidence type="ECO:0000259" key="3">
    <source>
        <dbReference type="PROSITE" id="PS50158"/>
    </source>
</evidence>
<keyword evidence="1" id="KW-0479">Metal-binding</keyword>
<proteinExistence type="predicted"/>
<dbReference type="EMBL" id="CAJNJA010005408">
    <property type="protein sequence ID" value="CAE7189836.1"/>
    <property type="molecule type" value="Genomic_DNA"/>
</dbReference>
<dbReference type="GO" id="GO:0008270">
    <property type="term" value="F:zinc ion binding"/>
    <property type="evidence" value="ECO:0007669"/>
    <property type="project" value="UniProtKB-KW"/>
</dbReference>
<accession>A0A812IX77</accession>
<keyword evidence="1" id="KW-0862">Zinc</keyword>
<reference evidence="4" key="1">
    <citation type="submission" date="2021-02" db="EMBL/GenBank/DDBJ databases">
        <authorList>
            <person name="Dougan E. K."/>
            <person name="Rhodes N."/>
            <person name="Thang M."/>
            <person name="Chan C."/>
        </authorList>
    </citation>
    <scope>NUCLEOTIDE SEQUENCE</scope>
</reference>
<feature type="compositionally biased region" description="Basic and acidic residues" evidence="2">
    <location>
        <begin position="41"/>
        <end position="53"/>
    </location>
</feature>
<dbReference type="OrthoDB" id="444268at2759"/>
<dbReference type="InterPro" id="IPR036875">
    <property type="entry name" value="Znf_CCHC_sf"/>
</dbReference>
<dbReference type="GO" id="GO:0003676">
    <property type="term" value="F:nucleic acid binding"/>
    <property type="evidence" value="ECO:0007669"/>
    <property type="project" value="InterPro"/>
</dbReference>
<name>A0A812IX77_9DINO</name>
<keyword evidence="5" id="KW-1185">Reference proteome</keyword>
<sequence>DETILANLQEAKKTFFKDARKALDQNRVNRGFYPPQKGKGKGTDRSKGEARPGEFRGRCMRCGKYGHKAQFCPQSSGSAKAKATGKGAGIGLVFSNWPAAEEEKPVPIFGQQEVETVRAILDCGASESIVGAWTLQQLCDELERLGFNPDDEIKMDRQVRKNFVFGNNETSSALGLAKVTTGIHGCEQNIRMHVVEGQTPMPCEMKIMLRAHTAYRMGVHNGYDLATKALMKNQVYVSTARNAVASEASHDADAKVLKEAGASQEVLRMASEFECIQCAQRGAFRDARTIEWLESQVIKVNVIAGEAAWQVGPEVSASEILGMSLAAKNELHNESFEETLQRADLARRTFLKADSRRRVLRAARGKTNQELQKALKLKAQVEEQNKIQDSVAEEKKRCNEKDLEELGQEKLTKGKFAGKTVETVAKETKYVLWLMDHQAENPSFIPLLSYAARKEGYHYSVTTGYQTPSAKSSGDMQKQPETLSEWQEVWAQSPDRELPGSVTAMIETLREGVRYLNVQVGQLEQANQQQQAALYQAMSASMGLQEQMEALRQRLEQLEARMIPELK</sequence>
<evidence type="ECO:0000313" key="4">
    <source>
        <dbReference type="EMBL" id="CAE7189836.1"/>
    </source>
</evidence>
<dbReference type="SUPFAM" id="SSF57756">
    <property type="entry name" value="Retrovirus zinc finger-like domains"/>
    <property type="match status" value="1"/>
</dbReference>